<feature type="compositionally biased region" description="Polar residues" evidence="5">
    <location>
        <begin position="400"/>
        <end position="414"/>
    </location>
</feature>
<feature type="compositionally biased region" description="Low complexity" evidence="5">
    <location>
        <begin position="355"/>
        <end position="369"/>
    </location>
</feature>
<keyword evidence="8" id="KW-1185">Reference proteome</keyword>
<feature type="region of interest" description="Disordered" evidence="5">
    <location>
        <begin position="426"/>
        <end position="450"/>
    </location>
</feature>
<feature type="region of interest" description="Disordered" evidence="5">
    <location>
        <begin position="474"/>
        <end position="537"/>
    </location>
</feature>
<dbReference type="GO" id="GO:0043539">
    <property type="term" value="F:protein serine/threonine kinase activator activity"/>
    <property type="evidence" value="ECO:0007669"/>
    <property type="project" value="InterPro"/>
</dbReference>
<dbReference type="OrthoDB" id="248923at2759"/>
<name>A0A507C7U7_9FUNG</name>
<evidence type="ECO:0000313" key="8">
    <source>
        <dbReference type="Proteomes" id="UP000319731"/>
    </source>
</evidence>
<dbReference type="GeneID" id="42002170"/>
<dbReference type="InterPro" id="IPR017441">
    <property type="entry name" value="Protein_kinase_ATP_BS"/>
</dbReference>
<feature type="binding site" evidence="4">
    <location>
        <position position="66"/>
    </location>
    <ligand>
        <name>ATP</name>
        <dbReference type="ChEBI" id="CHEBI:30616"/>
    </ligand>
</feature>
<feature type="domain" description="Protein kinase" evidence="6">
    <location>
        <begin position="37"/>
        <end position="299"/>
    </location>
</feature>
<feature type="compositionally biased region" description="Low complexity" evidence="5">
    <location>
        <begin position="514"/>
        <end position="537"/>
    </location>
</feature>
<evidence type="ECO:0000259" key="6">
    <source>
        <dbReference type="PROSITE" id="PS50011"/>
    </source>
</evidence>
<organism evidence="7 8">
    <name type="scientific">Synchytrium microbalum</name>
    <dbReference type="NCBI Taxonomy" id="1806994"/>
    <lineage>
        <taxon>Eukaryota</taxon>
        <taxon>Fungi</taxon>
        <taxon>Fungi incertae sedis</taxon>
        <taxon>Chytridiomycota</taxon>
        <taxon>Chytridiomycota incertae sedis</taxon>
        <taxon>Chytridiomycetes</taxon>
        <taxon>Synchytriales</taxon>
        <taxon>Synchytriaceae</taxon>
        <taxon>Synchytrium</taxon>
    </lineage>
</organism>
<dbReference type="GO" id="GO:0005524">
    <property type="term" value="F:ATP binding"/>
    <property type="evidence" value="ECO:0007669"/>
    <property type="project" value="UniProtKB-UniRule"/>
</dbReference>
<evidence type="ECO:0000256" key="4">
    <source>
        <dbReference type="PROSITE-ProRule" id="PRU10141"/>
    </source>
</evidence>
<feature type="region of interest" description="Disordered" evidence="5">
    <location>
        <begin position="317"/>
        <end position="386"/>
    </location>
</feature>
<dbReference type="Pfam" id="PF00069">
    <property type="entry name" value="Pkinase"/>
    <property type="match status" value="1"/>
</dbReference>
<dbReference type="EMBL" id="QEAO01000003">
    <property type="protein sequence ID" value="TPX37127.1"/>
    <property type="molecule type" value="Genomic_DNA"/>
</dbReference>
<evidence type="ECO:0000256" key="3">
    <source>
        <dbReference type="ARBA" id="ARBA00022840"/>
    </source>
</evidence>
<dbReference type="InterPro" id="IPR008271">
    <property type="entry name" value="Ser/Thr_kinase_AS"/>
</dbReference>
<dbReference type="RefSeq" id="XP_031027197.1">
    <property type="nucleotide sequence ID" value="XM_031166873.1"/>
</dbReference>
<dbReference type="GO" id="GO:0004672">
    <property type="term" value="F:protein kinase activity"/>
    <property type="evidence" value="ECO:0007669"/>
    <property type="project" value="InterPro"/>
</dbReference>
<dbReference type="InterPro" id="IPR047173">
    <property type="entry name" value="STRAD_A/B-like"/>
</dbReference>
<proteinExistence type="inferred from homology"/>
<evidence type="ECO:0000256" key="5">
    <source>
        <dbReference type="SAM" id="MobiDB-lite"/>
    </source>
</evidence>
<keyword evidence="3 4" id="KW-0067">ATP-binding</keyword>
<feature type="region of interest" description="Disordered" evidence="5">
    <location>
        <begin position="1"/>
        <end position="23"/>
    </location>
</feature>
<dbReference type="InterPro" id="IPR000719">
    <property type="entry name" value="Prot_kinase_dom"/>
</dbReference>
<evidence type="ECO:0000313" key="7">
    <source>
        <dbReference type="EMBL" id="TPX37127.1"/>
    </source>
</evidence>
<feature type="compositionally biased region" description="Low complexity" evidence="5">
    <location>
        <begin position="433"/>
        <end position="444"/>
    </location>
</feature>
<dbReference type="PROSITE" id="PS00108">
    <property type="entry name" value="PROTEIN_KINASE_ST"/>
    <property type="match status" value="1"/>
</dbReference>
<accession>A0A507C7U7</accession>
<reference evidence="7 8" key="1">
    <citation type="journal article" date="2019" name="Sci. Rep.">
        <title>Comparative genomics of chytrid fungi reveal insights into the obligate biotrophic and pathogenic lifestyle of Synchytrium endobioticum.</title>
        <authorList>
            <person name="van de Vossenberg B.T.L.H."/>
            <person name="Warris S."/>
            <person name="Nguyen H.D.T."/>
            <person name="van Gent-Pelzer M.P.E."/>
            <person name="Joly D.L."/>
            <person name="van de Geest H.C."/>
            <person name="Bonants P.J.M."/>
            <person name="Smith D.S."/>
            <person name="Levesque C.A."/>
            <person name="van der Lee T.A.J."/>
        </authorList>
    </citation>
    <scope>NUCLEOTIDE SEQUENCE [LARGE SCALE GENOMIC DNA]</scope>
    <source>
        <strain evidence="7 8">JEL517</strain>
    </source>
</reference>
<evidence type="ECO:0000256" key="2">
    <source>
        <dbReference type="ARBA" id="ARBA00022741"/>
    </source>
</evidence>
<dbReference type="Proteomes" id="UP000319731">
    <property type="component" value="Unassembled WGS sequence"/>
</dbReference>
<gene>
    <name evidence="7" type="ORF">SmJEL517_g00945</name>
</gene>
<dbReference type="PANTHER" id="PTHR48014:SF21">
    <property type="entry name" value="SERINE_THREONINE-PROTEIN KINASE FRAY2"/>
    <property type="match status" value="1"/>
</dbReference>
<dbReference type="FunFam" id="1.10.510.10:FF:000947">
    <property type="entry name" value="serine/threonine-protein kinase OSR1"/>
    <property type="match status" value="1"/>
</dbReference>
<feature type="compositionally biased region" description="Polar residues" evidence="5">
    <location>
        <begin position="317"/>
        <end position="329"/>
    </location>
</feature>
<dbReference type="PROSITE" id="PS00107">
    <property type="entry name" value="PROTEIN_KINASE_ATP"/>
    <property type="match status" value="1"/>
</dbReference>
<evidence type="ECO:0000256" key="1">
    <source>
        <dbReference type="ARBA" id="ARBA00008874"/>
    </source>
</evidence>
<dbReference type="PROSITE" id="PS50011">
    <property type="entry name" value="PROTEIN_KINASE_DOM"/>
    <property type="match status" value="1"/>
</dbReference>
<dbReference type="PANTHER" id="PTHR48014">
    <property type="entry name" value="SERINE/THREONINE-PROTEIN KINASE FRAY2"/>
    <property type="match status" value="1"/>
</dbReference>
<dbReference type="SUPFAM" id="SSF56112">
    <property type="entry name" value="Protein kinase-like (PK-like)"/>
    <property type="match status" value="1"/>
</dbReference>
<feature type="compositionally biased region" description="Basic and acidic residues" evidence="5">
    <location>
        <begin position="484"/>
        <end position="497"/>
    </location>
</feature>
<dbReference type="InterPro" id="IPR011009">
    <property type="entry name" value="Kinase-like_dom_sf"/>
</dbReference>
<dbReference type="Gene3D" id="1.10.510.10">
    <property type="entry name" value="Transferase(Phosphotransferase) domain 1"/>
    <property type="match status" value="1"/>
</dbReference>
<keyword evidence="2 4" id="KW-0547">Nucleotide-binding</keyword>
<comment type="caution">
    <text evidence="7">The sequence shown here is derived from an EMBL/GenBank/DDBJ whole genome shotgun (WGS) entry which is preliminary data.</text>
</comment>
<feature type="region of interest" description="Disordered" evidence="5">
    <location>
        <begin position="400"/>
        <end position="419"/>
    </location>
</feature>
<dbReference type="STRING" id="1806994.A0A507C7U7"/>
<sequence length="583" mass="64204">MGGDSVASMLKRSTSVKGEVDDSEDSLQISMNYTDYEIGTHPIGYGSSAVVYMAMYKPLRRHVAIKLIELDQFERNQIEELRKEIQIMSLCKHPNLLRVYGSFVHDAKLYIVTPFLSAGSCLDIMKTAYPDGMEEAAIATILKQALAGLEYLHANKLIHRDVKAGNLLMASDGTVQLADFGVSSSLTDTGERKGVRKTFVGTPCWMAPEVMEQNGYDYKADIWSFGITALELANGHAPFAKYPPLKVLMLTLQQDPPTLDINSAKHKYTKAFKEMIDSCLQKDPTKRPTPDKLIQHAFFKNSAKKPEYLAKTLIQNLPPISQRPHNTRPSQPPRLENRGVVWDFSGDEPVDNNNTLSSMSSQTSSTTSSHDALPKSVHTTGSGDVPVKKSRFVIDSISTDTQNLSTSPAGSTPLSDAIHGEIKKGRFSVSEVSSDAGSRSNDSSPQLAPVSSIENMGSLERKAGRFAIQELPPSHLGSSVAHDTSFRPTDKKSRFEVSDSPATSGGEDNHSIHSSPSTSPYKPSSSTQTTNTNSTTLSQAYILQQKLETSLRKYEDDENTKLPQEIWTLLNDLKRLDYAWKAH</sequence>
<dbReference type="AlphaFoldDB" id="A0A507C7U7"/>
<dbReference type="Gene3D" id="3.30.200.20">
    <property type="entry name" value="Phosphorylase Kinase, domain 1"/>
    <property type="match status" value="1"/>
</dbReference>
<dbReference type="SMART" id="SM00220">
    <property type="entry name" value="S_TKc"/>
    <property type="match status" value="1"/>
</dbReference>
<comment type="similarity">
    <text evidence="1">Belongs to the protein kinase superfamily. STE Ser/Thr protein kinase family. STE20 subfamily.</text>
</comment>
<protein>
    <recommendedName>
        <fullName evidence="6">Protein kinase domain-containing protein</fullName>
    </recommendedName>
</protein>